<keyword evidence="2" id="KW-1185">Reference proteome</keyword>
<gene>
    <name evidence="1" type="ORF">V5799_029662</name>
</gene>
<evidence type="ECO:0000313" key="2">
    <source>
        <dbReference type="Proteomes" id="UP001321473"/>
    </source>
</evidence>
<organism evidence="1 2">
    <name type="scientific">Amblyomma americanum</name>
    <name type="common">Lone star tick</name>
    <dbReference type="NCBI Taxonomy" id="6943"/>
    <lineage>
        <taxon>Eukaryota</taxon>
        <taxon>Metazoa</taxon>
        <taxon>Ecdysozoa</taxon>
        <taxon>Arthropoda</taxon>
        <taxon>Chelicerata</taxon>
        <taxon>Arachnida</taxon>
        <taxon>Acari</taxon>
        <taxon>Parasitiformes</taxon>
        <taxon>Ixodida</taxon>
        <taxon>Ixodoidea</taxon>
        <taxon>Ixodidae</taxon>
        <taxon>Amblyomminae</taxon>
        <taxon>Amblyomma</taxon>
    </lineage>
</organism>
<dbReference type="EMBL" id="JARKHS020012317">
    <property type="protein sequence ID" value="KAK8776989.1"/>
    <property type="molecule type" value="Genomic_DNA"/>
</dbReference>
<dbReference type="Proteomes" id="UP001321473">
    <property type="component" value="Unassembled WGS sequence"/>
</dbReference>
<dbReference type="AlphaFoldDB" id="A0AAQ4EQI7"/>
<name>A0AAQ4EQI7_AMBAM</name>
<proteinExistence type="predicted"/>
<comment type="caution">
    <text evidence="1">The sequence shown here is derived from an EMBL/GenBank/DDBJ whole genome shotgun (WGS) entry which is preliminary data.</text>
</comment>
<reference evidence="1 2" key="1">
    <citation type="journal article" date="2023" name="Arcadia Sci">
        <title>De novo assembly of a long-read Amblyomma americanum tick genome.</title>
        <authorList>
            <person name="Chou S."/>
            <person name="Poskanzer K.E."/>
            <person name="Rollins M."/>
            <person name="Thuy-Boun P.S."/>
        </authorList>
    </citation>
    <scope>NUCLEOTIDE SEQUENCE [LARGE SCALE GENOMIC DNA]</scope>
    <source>
        <strain evidence="1">F_SG_1</strain>
        <tissue evidence="1">Salivary glands</tissue>
    </source>
</reference>
<sequence length="191" mass="20933">MDCCTGCTLPVLQAKIVASVLFICVGAAATHEPQLLPTRKNPLEEWNAVVALSDATIQVIPQVFRAGILSKLWPALGTRNESGLAFEASFRDLILSLPVGMPLAADIVNISLRIGSLKWRLEMLLDDATGKTTFRDFQILHLGQITVLRGVDSGFLDTAFKTTLNFLVVLAHDYIQRIAENVGRSIMRETL</sequence>
<protein>
    <submittedName>
        <fullName evidence="1">Uncharacterized protein</fullName>
    </submittedName>
</protein>
<evidence type="ECO:0000313" key="1">
    <source>
        <dbReference type="EMBL" id="KAK8776989.1"/>
    </source>
</evidence>
<accession>A0AAQ4EQI7</accession>